<feature type="transmembrane region" description="Helical" evidence="6">
    <location>
        <begin position="205"/>
        <end position="225"/>
    </location>
</feature>
<dbReference type="InterPro" id="IPR020846">
    <property type="entry name" value="MFS_dom"/>
</dbReference>
<dbReference type="FunFam" id="1.20.1250.20:FF:000013">
    <property type="entry name" value="MFS general substrate transporter"/>
    <property type="match status" value="1"/>
</dbReference>
<comment type="caution">
    <text evidence="8">The sequence shown here is derived from an EMBL/GenBank/DDBJ whole genome shotgun (WGS) entry which is preliminary data.</text>
</comment>
<sequence length="488" mass="53846">MADIEQGKPDIQTIEYMETAETKVEAHIVPVAEDVQARIRRKFDKKMLSIVCLLYVLSYLDRGNIGNAKTAGILKDLHLSDNDWVWVLQVFYISYVQFEWTQLFWKILPAHVYVAALCFLWGAAAMLTGASHNKAGLMTARAFLGFFEAAFGAGAPYFLSLFYQRQELGKRVALLTGMSPLANCFASSLAYGILHIKASIAPWRLLFLIEGAPTVLCAVLVYCCLPDSPDTAHFLTDEEKLQARQRLATVDRTEKSKVSWTQVFAGLTDYQNWVHATIHFCCNYSFAALSNFLPTIVRDMGYSSVNAQGLTAPAYFLAFLCCMFAAWGSDRFGKRGWFVAGFATMGTVGYLMLAAIQDETKTGPHYAAIYLATCGIFPALAINITWLLNNQGGDSKRGAGLGILATFGQCSSFVSSTLFPSRDGPFYVTGCAVGCAFSGLAVVLALGLHQKLEIENRKRDRLYGEVDTDAHVNVTDSGDKNVKFRYLT</sequence>
<keyword evidence="2" id="KW-0813">Transport</keyword>
<dbReference type="InterPro" id="IPR036259">
    <property type="entry name" value="MFS_trans_sf"/>
</dbReference>
<dbReference type="GO" id="GO:0022857">
    <property type="term" value="F:transmembrane transporter activity"/>
    <property type="evidence" value="ECO:0007669"/>
    <property type="project" value="InterPro"/>
</dbReference>
<evidence type="ECO:0000256" key="3">
    <source>
        <dbReference type="ARBA" id="ARBA00022692"/>
    </source>
</evidence>
<reference evidence="9" key="1">
    <citation type="journal article" date="2019" name="bioRxiv">
        <title>Genomics, evolutionary history and diagnostics of the Alternaria alternata species group including apple and Asian pear pathotypes.</title>
        <authorList>
            <person name="Armitage A.D."/>
            <person name="Cockerton H.M."/>
            <person name="Sreenivasaprasad S."/>
            <person name="Woodhall J.W."/>
            <person name="Lane C.R."/>
            <person name="Harrison R.J."/>
            <person name="Clarkson J.P."/>
        </authorList>
    </citation>
    <scope>NUCLEOTIDE SEQUENCE [LARGE SCALE GENOMIC DNA]</scope>
    <source>
        <strain evidence="9">FERA 1082</strain>
    </source>
</reference>
<gene>
    <name evidence="8" type="ORF">AA0114_g11553</name>
</gene>
<dbReference type="PANTHER" id="PTHR43791">
    <property type="entry name" value="PERMEASE-RELATED"/>
    <property type="match status" value="1"/>
</dbReference>
<dbReference type="AlphaFoldDB" id="A0A4Q4M2B8"/>
<protein>
    <recommendedName>
        <fullName evidence="7">Major facilitator superfamily (MFS) profile domain-containing protein</fullName>
    </recommendedName>
</protein>
<dbReference type="InterPro" id="IPR011701">
    <property type="entry name" value="MFS"/>
</dbReference>
<feature type="transmembrane region" description="Helical" evidence="6">
    <location>
        <begin position="142"/>
        <end position="163"/>
    </location>
</feature>
<dbReference type="SUPFAM" id="SSF103473">
    <property type="entry name" value="MFS general substrate transporter"/>
    <property type="match status" value="1"/>
</dbReference>
<dbReference type="Gene3D" id="1.20.1250.20">
    <property type="entry name" value="MFS general substrate transporter like domains"/>
    <property type="match status" value="2"/>
</dbReference>
<dbReference type="PROSITE" id="PS50850">
    <property type="entry name" value="MFS"/>
    <property type="match status" value="1"/>
</dbReference>
<evidence type="ECO:0000313" key="8">
    <source>
        <dbReference type="EMBL" id="RYN37026.1"/>
    </source>
</evidence>
<evidence type="ECO:0000256" key="1">
    <source>
        <dbReference type="ARBA" id="ARBA00004141"/>
    </source>
</evidence>
<feature type="domain" description="Major facilitator superfamily (MFS) profile" evidence="7">
    <location>
        <begin position="47"/>
        <end position="459"/>
    </location>
</feature>
<dbReference type="Proteomes" id="UP000292402">
    <property type="component" value="Unassembled WGS sequence"/>
</dbReference>
<dbReference type="GO" id="GO:0016020">
    <property type="term" value="C:membrane"/>
    <property type="evidence" value="ECO:0007669"/>
    <property type="project" value="UniProtKB-SubCell"/>
</dbReference>
<feature type="transmembrane region" description="Helical" evidence="6">
    <location>
        <begin position="368"/>
        <end position="388"/>
    </location>
</feature>
<feature type="transmembrane region" description="Helical" evidence="6">
    <location>
        <begin position="336"/>
        <end position="356"/>
    </location>
</feature>
<feature type="transmembrane region" description="Helical" evidence="6">
    <location>
        <begin position="312"/>
        <end position="329"/>
    </location>
</feature>
<keyword evidence="5 6" id="KW-0472">Membrane</keyword>
<dbReference type="FunFam" id="1.20.1250.20:FF:000018">
    <property type="entry name" value="MFS transporter permease"/>
    <property type="match status" value="1"/>
</dbReference>
<proteinExistence type="predicted"/>
<keyword evidence="4 6" id="KW-1133">Transmembrane helix</keyword>
<name>A0A4Q4M2B8_9PLEO</name>
<evidence type="ECO:0000313" key="9">
    <source>
        <dbReference type="Proteomes" id="UP000292402"/>
    </source>
</evidence>
<dbReference type="EMBL" id="PDXA01000062">
    <property type="protein sequence ID" value="RYN37026.1"/>
    <property type="molecule type" value="Genomic_DNA"/>
</dbReference>
<evidence type="ECO:0000256" key="4">
    <source>
        <dbReference type="ARBA" id="ARBA00022989"/>
    </source>
</evidence>
<organism evidence="8 9">
    <name type="scientific">Alternaria tenuissima</name>
    <dbReference type="NCBI Taxonomy" id="119927"/>
    <lineage>
        <taxon>Eukaryota</taxon>
        <taxon>Fungi</taxon>
        <taxon>Dikarya</taxon>
        <taxon>Ascomycota</taxon>
        <taxon>Pezizomycotina</taxon>
        <taxon>Dothideomycetes</taxon>
        <taxon>Pleosporomycetidae</taxon>
        <taxon>Pleosporales</taxon>
        <taxon>Pleosporineae</taxon>
        <taxon>Pleosporaceae</taxon>
        <taxon>Alternaria</taxon>
        <taxon>Alternaria sect. Alternaria</taxon>
        <taxon>Alternaria alternata complex</taxon>
    </lineage>
</organism>
<keyword evidence="3 6" id="KW-0812">Transmembrane</keyword>
<feature type="transmembrane region" description="Helical" evidence="6">
    <location>
        <begin position="172"/>
        <end position="193"/>
    </location>
</feature>
<evidence type="ECO:0000259" key="7">
    <source>
        <dbReference type="PROSITE" id="PS50850"/>
    </source>
</evidence>
<dbReference type="PANTHER" id="PTHR43791:SF75">
    <property type="entry name" value="TRANSPORTER, PUTATIVE (AFU_ORTHOLOGUE AFUA_2G00110)-RELATED"/>
    <property type="match status" value="1"/>
</dbReference>
<comment type="subcellular location">
    <subcellularLocation>
        <location evidence="1">Membrane</location>
        <topology evidence="1">Multi-pass membrane protein</topology>
    </subcellularLocation>
</comment>
<evidence type="ECO:0000256" key="2">
    <source>
        <dbReference type="ARBA" id="ARBA00022448"/>
    </source>
</evidence>
<accession>A0A4Q4M2B8</accession>
<feature type="transmembrane region" description="Helical" evidence="6">
    <location>
        <begin position="426"/>
        <end position="448"/>
    </location>
</feature>
<evidence type="ECO:0000256" key="5">
    <source>
        <dbReference type="ARBA" id="ARBA00023136"/>
    </source>
</evidence>
<evidence type="ECO:0000256" key="6">
    <source>
        <dbReference type="SAM" id="Phobius"/>
    </source>
</evidence>
<feature type="transmembrane region" description="Helical" evidence="6">
    <location>
        <begin position="112"/>
        <end position="130"/>
    </location>
</feature>
<dbReference type="Pfam" id="PF07690">
    <property type="entry name" value="MFS_1"/>
    <property type="match status" value="1"/>
</dbReference>